<dbReference type="RefSeq" id="WP_040276207.1">
    <property type="nucleotide sequence ID" value="NZ_JROO01000044.1"/>
</dbReference>
<keyword evidence="1" id="KW-1133">Transmembrane helix</keyword>
<sequence>MTDQQPQPPSDGQQRTVERGGLWGLFLSAAGLVLPPYGILLSALGIFQGRRARRSAREKNAVAPGAMTSMVLGWVGVALSGLMIAGYAVFWDQYQEYSACTARALTHSSQEQCDERFRESISERVGVPVESLPPMGRVI</sequence>
<dbReference type="AlphaFoldDB" id="A0A0C2FD30"/>
<keyword evidence="1" id="KW-0472">Membrane</keyword>
<evidence type="ECO:0000256" key="1">
    <source>
        <dbReference type="SAM" id="Phobius"/>
    </source>
</evidence>
<proteinExistence type="predicted"/>
<keyword evidence="1" id="KW-0812">Transmembrane</keyword>
<accession>A0A0C2FD30</accession>
<dbReference type="OrthoDB" id="3429617at2"/>
<feature type="transmembrane region" description="Helical" evidence="1">
    <location>
        <begin position="20"/>
        <end position="47"/>
    </location>
</feature>
<gene>
    <name evidence="2" type="ORF">LP52_21730</name>
</gene>
<comment type="caution">
    <text evidence="2">The sequence shown here is derived from an EMBL/GenBank/DDBJ whole genome shotgun (WGS) entry which is preliminary data.</text>
</comment>
<keyword evidence="3" id="KW-1185">Reference proteome</keyword>
<evidence type="ECO:0000313" key="3">
    <source>
        <dbReference type="Proteomes" id="UP000031675"/>
    </source>
</evidence>
<evidence type="ECO:0008006" key="4">
    <source>
        <dbReference type="Google" id="ProtNLM"/>
    </source>
</evidence>
<reference evidence="3" key="1">
    <citation type="journal article" date="2015" name="Chem. Biol.">
        <title>Structure, bioactivity, and resistance mechanism of streptomonomicin, an unusual lasso Peptide from an understudied halophilic actinomycete.</title>
        <authorList>
            <person name="Metelev M."/>
            <person name="Tietz J.I."/>
            <person name="Melby J.O."/>
            <person name="Blair P.M."/>
            <person name="Zhu L."/>
            <person name="Livnat I."/>
            <person name="Severinov K."/>
            <person name="Mitchell D.A."/>
        </authorList>
    </citation>
    <scope>NUCLEOTIDE SEQUENCE [LARGE SCALE GENOMIC DNA]</scope>
    <source>
        <strain evidence="3">YIM 90003</strain>
    </source>
</reference>
<organism evidence="2 3">
    <name type="scientific">Streptomonospora alba</name>
    <dbReference type="NCBI Taxonomy" id="183763"/>
    <lineage>
        <taxon>Bacteria</taxon>
        <taxon>Bacillati</taxon>
        <taxon>Actinomycetota</taxon>
        <taxon>Actinomycetes</taxon>
        <taxon>Streptosporangiales</taxon>
        <taxon>Nocardiopsidaceae</taxon>
        <taxon>Streptomonospora</taxon>
    </lineage>
</organism>
<protein>
    <recommendedName>
        <fullName evidence="4">DUF4190 domain-containing protein</fullName>
    </recommendedName>
</protein>
<dbReference type="Proteomes" id="UP000031675">
    <property type="component" value="Unassembled WGS sequence"/>
</dbReference>
<name>A0A0C2FD30_9ACTN</name>
<evidence type="ECO:0000313" key="2">
    <source>
        <dbReference type="EMBL" id="KIH97059.1"/>
    </source>
</evidence>
<feature type="transmembrane region" description="Helical" evidence="1">
    <location>
        <begin position="68"/>
        <end position="91"/>
    </location>
</feature>
<dbReference type="EMBL" id="JROO01000044">
    <property type="protein sequence ID" value="KIH97059.1"/>
    <property type="molecule type" value="Genomic_DNA"/>
</dbReference>
<dbReference type="STRING" id="183763.LP52_21730"/>